<gene>
    <name evidence="2" type="ORF">ACG5V6_07580</name>
</gene>
<comment type="caution">
    <text evidence="2">The sequence shown here is derived from an EMBL/GenBank/DDBJ whole genome shotgun (WGS) entry which is preliminary data.</text>
</comment>
<dbReference type="Proteomes" id="UP001607069">
    <property type="component" value="Unassembled WGS sequence"/>
</dbReference>
<dbReference type="RefSeq" id="WP_341829704.1">
    <property type="nucleotide sequence ID" value="NZ_BAABEN010000011.1"/>
</dbReference>
<protein>
    <submittedName>
        <fullName evidence="2">Uncharacterized protein</fullName>
    </submittedName>
</protein>
<evidence type="ECO:0000313" key="3">
    <source>
        <dbReference type="Proteomes" id="UP001607069"/>
    </source>
</evidence>
<feature type="region of interest" description="Disordered" evidence="1">
    <location>
        <begin position="1"/>
        <end position="26"/>
    </location>
</feature>
<name>A0ABW7HQF7_9ACTN</name>
<sequence length="126" mass="13406">MEGAEVLGAGEEGVEGAEVSGAGEEGAEVLGAGEALGGAVGVRVFSASGREVDLETGDRSSECRLRQERSRSLEERFCQERSRSSYERFCHEWERSSAVVGRSMHARAAVGTPRTVTAMAATDILR</sequence>
<reference evidence="2 3" key="1">
    <citation type="submission" date="2024-10" db="EMBL/GenBank/DDBJ databases">
        <authorList>
            <person name="Cho J.-C."/>
        </authorList>
    </citation>
    <scope>NUCLEOTIDE SEQUENCE [LARGE SCALE GENOMIC DNA]</scope>
    <source>
        <strain evidence="2 3">KCTC29696</strain>
    </source>
</reference>
<evidence type="ECO:0000256" key="1">
    <source>
        <dbReference type="SAM" id="MobiDB-lite"/>
    </source>
</evidence>
<organism evidence="2 3">
    <name type="scientific">Streptomyces chitinivorans</name>
    <dbReference type="NCBI Taxonomy" id="1257027"/>
    <lineage>
        <taxon>Bacteria</taxon>
        <taxon>Bacillati</taxon>
        <taxon>Actinomycetota</taxon>
        <taxon>Actinomycetes</taxon>
        <taxon>Kitasatosporales</taxon>
        <taxon>Streptomycetaceae</taxon>
        <taxon>Streptomyces</taxon>
    </lineage>
</organism>
<dbReference type="EMBL" id="JBIHMK010000018">
    <property type="protein sequence ID" value="MFH0248073.1"/>
    <property type="molecule type" value="Genomic_DNA"/>
</dbReference>
<proteinExistence type="predicted"/>
<accession>A0ABW7HQF7</accession>
<evidence type="ECO:0000313" key="2">
    <source>
        <dbReference type="EMBL" id="MFH0248073.1"/>
    </source>
</evidence>
<feature type="compositionally biased region" description="Low complexity" evidence="1">
    <location>
        <begin position="16"/>
        <end position="26"/>
    </location>
</feature>
<keyword evidence="3" id="KW-1185">Reference proteome</keyword>